<gene>
    <name evidence="2" type="ORF">PVK37_27965</name>
</gene>
<accession>A0ABY7ZPW0</accession>
<organism evidence="2 3">
    <name type="scientific">Micromonospora cathayae</name>
    <dbReference type="NCBI Taxonomy" id="3028804"/>
    <lineage>
        <taxon>Bacteria</taxon>
        <taxon>Bacillati</taxon>
        <taxon>Actinomycetota</taxon>
        <taxon>Actinomycetes</taxon>
        <taxon>Micromonosporales</taxon>
        <taxon>Micromonosporaceae</taxon>
        <taxon>Micromonospora</taxon>
    </lineage>
</organism>
<evidence type="ECO:0008006" key="4">
    <source>
        <dbReference type="Google" id="ProtNLM"/>
    </source>
</evidence>
<evidence type="ECO:0000256" key="1">
    <source>
        <dbReference type="SAM" id="MobiDB-lite"/>
    </source>
</evidence>
<keyword evidence="3" id="KW-1185">Reference proteome</keyword>
<feature type="compositionally biased region" description="Pro residues" evidence="1">
    <location>
        <begin position="435"/>
        <end position="446"/>
    </location>
</feature>
<dbReference type="RefSeq" id="WP_275030814.1">
    <property type="nucleotide sequence ID" value="NZ_CP118615.1"/>
</dbReference>
<feature type="region of interest" description="Disordered" evidence="1">
    <location>
        <begin position="433"/>
        <end position="460"/>
    </location>
</feature>
<dbReference type="Proteomes" id="UP001219605">
    <property type="component" value="Chromosome"/>
</dbReference>
<dbReference type="EMBL" id="CP118615">
    <property type="protein sequence ID" value="WDZ84252.1"/>
    <property type="molecule type" value="Genomic_DNA"/>
</dbReference>
<name>A0ABY7ZPW0_9ACTN</name>
<feature type="region of interest" description="Disordered" evidence="1">
    <location>
        <begin position="172"/>
        <end position="199"/>
    </location>
</feature>
<sequence>MAAIALVAGLLSWGPEPTEPPRAPTADEVDRLAAVRVTNYRDGRAGLRATVGDGGARTEVVGWVDWADPLVYLDVGGPGAGPARGLVQARPELVAVRPDPAAVLTPAPPPLVPPADGWRIRELPDRPPLADLLDLLLVLAADRPDPAAPLRSGAVRWVGRDTVGRTPVDVFELPAGTPAPPAGTPTATSVPGPPARTGTRYWVDRDARLHRLTARLPGRLPVTVELDRAQRPPLRPVDALGGRPGLPRDLTWEEADRLSRLPARTRDLGSVALHLTVPTGTGANLRGAGWLDWGDQVAYLATTDLDAPGTRTLAHYQRSRVARSQLPAGDTDPAARPPLPPPRSLVWQQTGTGTGVVDRLVAAALRTGRPPAERGRATWLRRDSTGNRQVDVIELRTTQATLRYWIDRAGLLRRLELRVPVGAWAQLDLVQAPVPRLPPPPAPPPAADAARPAPSTAPPR</sequence>
<evidence type="ECO:0000313" key="3">
    <source>
        <dbReference type="Proteomes" id="UP001219605"/>
    </source>
</evidence>
<feature type="region of interest" description="Disordered" evidence="1">
    <location>
        <begin position="319"/>
        <end position="341"/>
    </location>
</feature>
<evidence type="ECO:0000313" key="2">
    <source>
        <dbReference type="EMBL" id="WDZ84252.1"/>
    </source>
</evidence>
<proteinExistence type="predicted"/>
<protein>
    <recommendedName>
        <fullName evidence="4">DUF4340 domain-containing protein</fullName>
    </recommendedName>
</protein>
<reference evidence="2 3" key="1">
    <citation type="submission" date="2023-02" db="EMBL/GenBank/DDBJ databases">
        <authorList>
            <person name="Mo P."/>
        </authorList>
    </citation>
    <scope>NUCLEOTIDE SEQUENCE [LARGE SCALE GENOMIC DNA]</scope>
    <source>
        <strain evidence="2 3">HUAS 3</strain>
    </source>
</reference>